<keyword evidence="9" id="KW-0560">Oxidoreductase</keyword>
<dbReference type="STRING" id="1792290.MSP8886_04277"/>
<keyword evidence="6" id="KW-0676">Redox-active center</keyword>
<evidence type="ECO:0000256" key="3">
    <source>
        <dbReference type="ARBA" id="ARBA00022723"/>
    </source>
</evidence>
<dbReference type="EMBL" id="FLOB01000022">
    <property type="protein sequence ID" value="SBS37823.1"/>
    <property type="molecule type" value="Genomic_DNA"/>
</dbReference>
<dbReference type="GO" id="GO:0005829">
    <property type="term" value="C:cytosol"/>
    <property type="evidence" value="ECO:0007669"/>
    <property type="project" value="TreeGrafter"/>
</dbReference>
<dbReference type="AlphaFoldDB" id="A0A1A8TTL9"/>
<dbReference type="GO" id="GO:0015035">
    <property type="term" value="F:protein-disulfide reductase activity"/>
    <property type="evidence" value="ECO:0007669"/>
    <property type="project" value="UniProtKB-UniRule"/>
</dbReference>
<evidence type="ECO:0000256" key="5">
    <source>
        <dbReference type="ARBA" id="ARBA00023157"/>
    </source>
</evidence>
<dbReference type="InterPro" id="IPR005746">
    <property type="entry name" value="Thioredoxin"/>
</dbReference>
<dbReference type="NCBIfam" id="TIGR01068">
    <property type="entry name" value="thioredoxin"/>
    <property type="match status" value="1"/>
</dbReference>
<dbReference type="PANTHER" id="PTHR45663">
    <property type="entry name" value="GEO12009P1"/>
    <property type="match status" value="1"/>
</dbReference>
<keyword evidence="5" id="KW-1015">Disulfide bond</keyword>
<dbReference type="NCBIfam" id="NF008229">
    <property type="entry name" value="PRK10996.1"/>
    <property type="match status" value="1"/>
</dbReference>
<dbReference type="PROSITE" id="PS51352">
    <property type="entry name" value="THIOREDOXIN_2"/>
    <property type="match status" value="1"/>
</dbReference>
<sequence>MNIACPHCFTINRIPEGKSHKAGKCGKCKSALHTTHPVNLTEQNFQQYIANTDLPIVVDFWAEWCGPCKMMGPVFSRLAERSEKALFAKVDTEQCQRISAQFNIRSIPTLIVFKSGKEINRLSGALPEVQLEQWINQNI</sequence>
<dbReference type="InterPro" id="IPR017937">
    <property type="entry name" value="Thioredoxin_CS"/>
</dbReference>
<evidence type="ECO:0000256" key="7">
    <source>
        <dbReference type="NCBIfam" id="TIGR01068"/>
    </source>
</evidence>
<organism evidence="9 10">
    <name type="scientific">Marinomonas spartinae</name>
    <dbReference type="NCBI Taxonomy" id="1792290"/>
    <lineage>
        <taxon>Bacteria</taxon>
        <taxon>Pseudomonadati</taxon>
        <taxon>Pseudomonadota</taxon>
        <taxon>Gammaproteobacteria</taxon>
        <taxon>Oceanospirillales</taxon>
        <taxon>Oceanospirillaceae</taxon>
        <taxon>Marinomonas</taxon>
    </lineage>
</organism>
<dbReference type="Proteomes" id="UP000092544">
    <property type="component" value="Unassembled WGS sequence"/>
</dbReference>
<keyword evidence="10" id="KW-1185">Reference proteome</keyword>
<evidence type="ECO:0000256" key="1">
    <source>
        <dbReference type="ARBA" id="ARBA00008987"/>
    </source>
</evidence>
<dbReference type="Pfam" id="PF21352">
    <property type="entry name" value="Zn_ribbon_Thio2"/>
    <property type="match status" value="1"/>
</dbReference>
<dbReference type="Gene3D" id="3.40.30.10">
    <property type="entry name" value="Glutaredoxin"/>
    <property type="match status" value="1"/>
</dbReference>
<dbReference type="PANTHER" id="PTHR45663:SF40">
    <property type="entry name" value="THIOREDOXIN 2"/>
    <property type="match status" value="1"/>
</dbReference>
<keyword evidence="3" id="KW-0479">Metal-binding</keyword>
<accession>A0A1A8TTL9</accession>
<feature type="domain" description="Thioredoxin" evidence="8">
    <location>
        <begin position="29"/>
        <end position="139"/>
    </location>
</feature>
<evidence type="ECO:0000256" key="2">
    <source>
        <dbReference type="ARBA" id="ARBA00022448"/>
    </source>
</evidence>
<dbReference type="InterPro" id="IPR013766">
    <property type="entry name" value="Thioredoxin_domain"/>
</dbReference>
<evidence type="ECO:0000256" key="6">
    <source>
        <dbReference type="ARBA" id="ARBA00023284"/>
    </source>
</evidence>
<dbReference type="FunFam" id="3.40.30.10:FF:000001">
    <property type="entry name" value="Thioredoxin"/>
    <property type="match status" value="1"/>
</dbReference>
<dbReference type="Pfam" id="PF00085">
    <property type="entry name" value="Thioredoxin"/>
    <property type="match status" value="1"/>
</dbReference>
<keyword evidence="4" id="KW-0249">Electron transport</keyword>
<dbReference type="CDD" id="cd02947">
    <property type="entry name" value="TRX_family"/>
    <property type="match status" value="1"/>
</dbReference>
<dbReference type="PROSITE" id="PS00194">
    <property type="entry name" value="THIOREDOXIN_1"/>
    <property type="match status" value="1"/>
</dbReference>
<evidence type="ECO:0000313" key="9">
    <source>
        <dbReference type="EMBL" id="SBS37823.1"/>
    </source>
</evidence>
<dbReference type="InterPro" id="IPR049299">
    <property type="entry name" value="Thio2_N"/>
</dbReference>
<evidence type="ECO:0000313" key="10">
    <source>
        <dbReference type="Proteomes" id="UP000092544"/>
    </source>
</evidence>
<proteinExistence type="inferred from homology"/>
<name>A0A1A8TTL9_9GAMM</name>
<evidence type="ECO:0000256" key="4">
    <source>
        <dbReference type="ARBA" id="ARBA00022982"/>
    </source>
</evidence>
<dbReference type="SUPFAM" id="SSF52833">
    <property type="entry name" value="Thioredoxin-like"/>
    <property type="match status" value="1"/>
</dbReference>
<comment type="similarity">
    <text evidence="1">Belongs to the thioredoxin family.</text>
</comment>
<gene>
    <name evidence="9" type="primary">trxC</name>
    <name evidence="9" type="ORF">MSP8886_04277</name>
</gene>
<dbReference type="RefSeq" id="WP_067020921.1">
    <property type="nucleotide sequence ID" value="NZ_FLOB01000022.1"/>
</dbReference>
<dbReference type="PRINTS" id="PR00421">
    <property type="entry name" value="THIOREDOXIN"/>
</dbReference>
<evidence type="ECO:0000259" key="8">
    <source>
        <dbReference type="PROSITE" id="PS51352"/>
    </source>
</evidence>
<dbReference type="InterPro" id="IPR036249">
    <property type="entry name" value="Thioredoxin-like_sf"/>
</dbReference>
<dbReference type="Gene3D" id="2.30.30.380">
    <property type="entry name" value="Zn-finger domain of Sec23/24"/>
    <property type="match status" value="1"/>
</dbReference>
<protein>
    <recommendedName>
        <fullName evidence="7">Thioredoxin</fullName>
    </recommendedName>
</protein>
<dbReference type="GO" id="GO:0046872">
    <property type="term" value="F:metal ion binding"/>
    <property type="evidence" value="ECO:0007669"/>
    <property type="project" value="UniProtKB-KW"/>
</dbReference>
<reference evidence="9 10" key="1">
    <citation type="submission" date="2016-06" db="EMBL/GenBank/DDBJ databases">
        <authorList>
            <person name="Kjaerup R.B."/>
            <person name="Dalgaard T.S."/>
            <person name="Juul-Madsen H.R."/>
        </authorList>
    </citation>
    <scope>NUCLEOTIDE SEQUENCE [LARGE SCALE GENOMIC DNA]</scope>
    <source>
        <strain evidence="9 10">CECT 8886</strain>
    </source>
</reference>
<dbReference type="OrthoDB" id="9790390at2"/>
<keyword evidence="2" id="KW-0813">Transport</keyword>